<comment type="similarity">
    <text evidence="1">Belongs to the DNA mismatch repair MutL/HexB family.</text>
</comment>
<evidence type="ECO:0000256" key="1">
    <source>
        <dbReference type="ARBA" id="ARBA00006082"/>
    </source>
</evidence>
<dbReference type="InterPro" id="IPR013507">
    <property type="entry name" value="DNA_mismatch_S5_2-like"/>
</dbReference>
<dbReference type="CDD" id="cd03486">
    <property type="entry name" value="MutL_Trans_MLH3"/>
    <property type="match status" value="1"/>
</dbReference>
<proteinExistence type="inferred from homology"/>
<dbReference type="SUPFAM" id="SSF54211">
    <property type="entry name" value="Ribosomal protein S5 domain 2-like"/>
    <property type="match status" value="1"/>
</dbReference>
<dbReference type="Pfam" id="PF13589">
    <property type="entry name" value="HATPase_c_3"/>
    <property type="match status" value="1"/>
</dbReference>
<accession>A0A8C4N9D4</accession>
<dbReference type="Pfam" id="PF01119">
    <property type="entry name" value="DNA_mis_repair"/>
    <property type="match status" value="1"/>
</dbReference>
<dbReference type="InterPro" id="IPR036890">
    <property type="entry name" value="HATPase_C_sf"/>
</dbReference>
<dbReference type="GeneTree" id="ENSGT00800000124176"/>
<dbReference type="SMART" id="SM01340">
    <property type="entry name" value="DNA_mis_repair"/>
    <property type="match status" value="1"/>
</dbReference>
<dbReference type="GO" id="GO:0032300">
    <property type="term" value="C:mismatch repair complex"/>
    <property type="evidence" value="ECO:0007669"/>
    <property type="project" value="InterPro"/>
</dbReference>
<evidence type="ECO:0000313" key="7">
    <source>
        <dbReference type="Proteomes" id="UP000694388"/>
    </source>
</evidence>
<evidence type="ECO:0000256" key="2">
    <source>
        <dbReference type="ARBA" id="ARBA00022763"/>
    </source>
</evidence>
<name>A0A8C4N9D4_EPTBU</name>
<reference evidence="6" key="1">
    <citation type="submission" date="2025-08" db="UniProtKB">
        <authorList>
            <consortium name="Ensembl"/>
        </authorList>
    </citation>
    <scope>IDENTIFICATION</scope>
</reference>
<dbReference type="SUPFAM" id="SSF55874">
    <property type="entry name" value="ATPase domain of HSP90 chaperone/DNA topoisomerase II/histidine kinase"/>
    <property type="match status" value="1"/>
</dbReference>
<dbReference type="NCBIfam" id="TIGR00585">
    <property type="entry name" value="mutl"/>
    <property type="match status" value="1"/>
</dbReference>
<dbReference type="InterPro" id="IPR038973">
    <property type="entry name" value="MutL/Mlh/Pms-like"/>
</dbReference>
<dbReference type="PANTHER" id="PTHR10073:SF47">
    <property type="entry name" value="DNA MISMATCH REPAIR PROTEIN MLH3"/>
    <property type="match status" value="1"/>
</dbReference>
<feature type="domain" description="DNA mismatch repair protein S5" evidence="5">
    <location>
        <begin position="211"/>
        <end position="353"/>
    </location>
</feature>
<dbReference type="GO" id="GO:0140664">
    <property type="term" value="F:ATP-dependent DNA damage sensor activity"/>
    <property type="evidence" value="ECO:0007669"/>
    <property type="project" value="InterPro"/>
</dbReference>
<dbReference type="GO" id="GO:0030983">
    <property type="term" value="F:mismatched DNA binding"/>
    <property type="evidence" value="ECO:0007669"/>
    <property type="project" value="InterPro"/>
</dbReference>
<evidence type="ECO:0000259" key="4">
    <source>
        <dbReference type="SMART" id="SM00853"/>
    </source>
</evidence>
<keyword evidence="2" id="KW-0227">DNA damage</keyword>
<keyword evidence="7" id="KW-1185">Reference proteome</keyword>
<evidence type="ECO:0000259" key="5">
    <source>
        <dbReference type="SMART" id="SM01340"/>
    </source>
</evidence>
<feature type="compositionally biased region" description="Basic and acidic residues" evidence="3">
    <location>
        <begin position="391"/>
        <end position="402"/>
    </location>
</feature>
<dbReference type="GO" id="GO:0016887">
    <property type="term" value="F:ATP hydrolysis activity"/>
    <property type="evidence" value="ECO:0007669"/>
    <property type="project" value="InterPro"/>
</dbReference>
<evidence type="ECO:0000256" key="3">
    <source>
        <dbReference type="SAM" id="MobiDB-lite"/>
    </source>
</evidence>
<feature type="compositionally biased region" description="Basic and acidic residues" evidence="3">
    <location>
        <begin position="1026"/>
        <end position="1042"/>
    </location>
</feature>
<dbReference type="InterPro" id="IPR042120">
    <property type="entry name" value="MutL_C_dimsub"/>
</dbReference>
<reference evidence="6" key="2">
    <citation type="submission" date="2025-09" db="UniProtKB">
        <authorList>
            <consortium name="Ensembl"/>
        </authorList>
    </citation>
    <scope>IDENTIFICATION</scope>
</reference>
<feature type="domain" description="MutL C-terminal dimerisation" evidence="4">
    <location>
        <begin position="1200"/>
        <end position="1340"/>
    </location>
</feature>
<dbReference type="Proteomes" id="UP000694388">
    <property type="component" value="Unplaced"/>
</dbReference>
<dbReference type="Gene3D" id="3.30.1540.20">
    <property type="entry name" value="MutL, C-terminal domain, dimerisation subdomain"/>
    <property type="match status" value="1"/>
</dbReference>
<dbReference type="PANTHER" id="PTHR10073">
    <property type="entry name" value="DNA MISMATCH REPAIR PROTEIN MLH, PMS, MUTL"/>
    <property type="match status" value="1"/>
</dbReference>
<dbReference type="GO" id="GO:0005524">
    <property type="term" value="F:ATP binding"/>
    <property type="evidence" value="ECO:0007669"/>
    <property type="project" value="InterPro"/>
</dbReference>
<organism evidence="6 7">
    <name type="scientific">Eptatretus burgeri</name>
    <name type="common">Inshore hagfish</name>
    <dbReference type="NCBI Taxonomy" id="7764"/>
    <lineage>
        <taxon>Eukaryota</taxon>
        <taxon>Metazoa</taxon>
        <taxon>Chordata</taxon>
        <taxon>Craniata</taxon>
        <taxon>Vertebrata</taxon>
        <taxon>Cyclostomata</taxon>
        <taxon>Myxini</taxon>
        <taxon>Myxiniformes</taxon>
        <taxon>Myxinidae</taxon>
        <taxon>Eptatretinae</taxon>
        <taxon>Eptatretus</taxon>
    </lineage>
</organism>
<dbReference type="Ensembl" id="ENSEBUT00000001267.1">
    <property type="protein sequence ID" value="ENSEBUP00000000955.1"/>
    <property type="gene ID" value="ENSEBUG00000000893.1"/>
</dbReference>
<sequence>MIWELPLAVQTRLRSDVAVASAAQCLEELVLNSLDAGASCVAIRSALHEFRLQVVDNGTGMSRADLEKLGRRYFTSKCHKLSDLDRLRCYGYRGEALASISSLASAVEITTRVESSTKAFTKIMRGEDPSRVFEAKTVRPSAGTTVTIHNLFYNLPVRRKCTPPVLEFDKMRKKIEAISLIHHGVSFSLRNDDTGTISIQLQRCNSIASRFGQLFGDGKSRKLSEVRYRCGVFKVTGHISKDSHHNKSLQFIYVNKRLVLKTKLHRLVNILLKKLSVICKQKSSPRFTLKEAQMSPSQRDRSTSELYGIFILHISCPLHDYDICLDPKKTLIEFKHWENALSSVENAIKEFLQREGLSVKDDIWREDIKRELIGDLTIAMPIRWNTANVENQKDKREEASRNEDDDSSNKYGPVLQSKIVRRKPQQLSTEVPSAEKVESGKLPVEDCESSTDNKTTNDLILLSSYEDPLSADSQILQVSDAVHKENSSKLDIREDSSPDSQAPTSLREHQSSQEGNLKIMKNIQHQQPKNDDYGCVQHVSTPLDSRFFEHDKLDGSSVFAEKDDKMLDDTRRSYAELPRPRDFPLSNLFAQPDKGGQTSISCCANRGKIAFDRFKPPGPTCARDIFQSERCEKITSLESKLVSNCRQNRIEAMGFCLGSNGITQGKNSDSFGDILKEQEGNNVSAQNVTQAEMYRNPRERRSCFKEALQKVHPDYFDKYMLGHPCAFSRPIRKHKVNITRVSSSLDRFRRCLGKEDGYARGTFTDVCCESNIHLHAPLLNKTTRGGLNTNDVFREPSVMESDDPNVLPDDLNSTYSNQSRKQISLQKFYNSGQRAAGTGECVDNLKSNEDATCEKGNFIDFPVVEPTRELMGFGRKMVCSKQSGKRIISLSRKLANLKNASDVLQPRNKTSKAEGLQDVVPRNFSSATDRGESKIEVDTSSRNIVNESDFCTDSGDVPLCYPDGSATNNDTMSVFTLLADILNSDERPQNNTKVFESRPLRPETSGGSSAQRMVMENLGAIPDTEPEIKLHTEDDKSEHEPEGSNSSESKSERESGTFTKLVEHCPDWVSHFDTVLEKIVYVNICSGVSSYEPPQVDKQKVPCCQGFDTMPISVVENKGTCEFNIFFSKQDMSQKLLFQLKTKWNYLRAMFIFFLLCVRTSSEEEQLCLSEWENPVFSRPLAVDTRTCQSGSLAVKVHKVLFQYKFTKDMISSFEGKLLVLVDQHAAHERVRLEQLASAQRLQTLKRLHSCRTYELQLQRHGLELSFTQHGCVEVSRVPSCFVEQKASEARHGRPTEIKSMIEVSLLQETNGAMGTLPRTIIRSLNSQACHGAVKFGDKLTRKECTVLLQSLAACKLPFQCAHGRPSMMPLADLGHLKRLQGLEVCDLRKWMDSALFLHTGVFQHIVDRKFLG</sequence>
<feature type="region of interest" description="Disordered" evidence="3">
    <location>
        <begin position="988"/>
        <end position="1055"/>
    </location>
</feature>
<dbReference type="Gene3D" id="3.30.565.10">
    <property type="entry name" value="Histidine kinase-like ATPase, C-terminal domain"/>
    <property type="match status" value="1"/>
</dbReference>
<protein>
    <submittedName>
        <fullName evidence="6">MutL homolog 3</fullName>
    </submittedName>
</protein>
<feature type="region of interest" description="Disordered" evidence="3">
    <location>
        <begin position="486"/>
        <end position="515"/>
    </location>
</feature>
<dbReference type="GO" id="GO:0006298">
    <property type="term" value="P:mismatch repair"/>
    <property type="evidence" value="ECO:0007669"/>
    <property type="project" value="InterPro"/>
</dbReference>
<feature type="compositionally biased region" description="Basic and acidic residues" evidence="3">
    <location>
        <begin position="486"/>
        <end position="496"/>
    </location>
</feature>
<dbReference type="SMART" id="SM00853">
    <property type="entry name" value="MutL_C"/>
    <property type="match status" value="1"/>
</dbReference>
<dbReference type="InterPro" id="IPR014721">
    <property type="entry name" value="Ribsml_uS5_D2-typ_fold_subgr"/>
</dbReference>
<dbReference type="InterPro" id="IPR014790">
    <property type="entry name" value="MutL_C"/>
</dbReference>
<dbReference type="InterPro" id="IPR037198">
    <property type="entry name" value="MutL_C_sf"/>
</dbReference>
<dbReference type="FunFam" id="3.30.230.10:FF:000028">
    <property type="entry name" value="DNA mismatch repair protein Mlh3"/>
    <property type="match status" value="1"/>
</dbReference>
<dbReference type="SUPFAM" id="SSF118116">
    <property type="entry name" value="DNA mismatch repair protein MutL"/>
    <property type="match status" value="1"/>
</dbReference>
<feature type="region of interest" description="Disordered" evidence="3">
    <location>
        <begin position="389"/>
        <end position="454"/>
    </location>
</feature>
<dbReference type="InterPro" id="IPR002099">
    <property type="entry name" value="MutL/Mlh/PMS"/>
</dbReference>
<dbReference type="InterPro" id="IPR020568">
    <property type="entry name" value="Ribosomal_Su5_D2-typ_SF"/>
</dbReference>
<dbReference type="Gene3D" id="3.30.230.10">
    <property type="match status" value="1"/>
</dbReference>
<evidence type="ECO:0000313" key="6">
    <source>
        <dbReference type="Ensembl" id="ENSEBUP00000000955.1"/>
    </source>
</evidence>